<dbReference type="Proteomes" id="UP000593560">
    <property type="component" value="Unassembled WGS sequence"/>
</dbReference>
<evidence type="ECO:0000313" key="3">
    <source>
        <dbReference type="Proteomes" id="UP000593560"/>
    </source>
</evidence>
<dbReference type="EMBL" id="JABFAD010000010">
    <property type="protein sequence ID" value="MBA0810453.1"/>
    <property type="molecule type" value="Genomic_DNA"/>
</dbReference>
<reference evidence="2 3" key="1">
    <citation type="journal article" date="2019" name="Genome Biol. Evol.">
        <title>Insights into the evolution of the New World diploid cottons (Gossypium, subgenus Houzingenia) based on genome sequencing.</title>
        <authorList>
            <person name="Grover C.E."/>
            <person name="Arick M.A. 2nd"/>
            <person name="Thrash A."/>
            <person name="Conover J.L."/>
            <person name="Sanders W.S."/>
            <person name="Peterson D.G."/>
            <person name="Frelichowski J.E."/>
            <person name="Scheffler J.A."/>
            <person name="Scheffler B.E."/>
            <person name="Wendel J.F."/>
        </authorList>
    </citation>
    <scope>NUCLEOTIDE SEQUENCE [LARGE SCALE GENOMIC DNA]</scope>
    <source>
        <strain evidence="2">0</strain>
        <tissue evidence="2">Leaf</tissue>
    </source>
</reference>
<keyword evidence="3" id="KW-1185">Reference proteome</keyword>
<feature type="compositionally biased region" description="Low complexity" evidence="1">
    <location>
        <begin position="363"/>
        <end position="377"/>
    </location>
</feature>
<gene>
    <name evidence="2" type="ORF">Gohar_002447</name>
</gene>
<name>A0A7J9HL29_9ROSI</name>
<dbReference type="OrthoDB" id="1741137at2759"/>
<sequence length="477" mass="54899">MDALQALLNTTVGKLIENNNALEPGMIVMKEENKATVMTLNTRIEELEGELMVYRILMGKKVLGATSSHKIDVLKLKKFKGARSARDVDNLLLLKLGLIILNSTIANNDHKQKWLMFVDIDIVGRRRSALIDRGHLIYSYRRESWEMKECQGRSWYRWNERKKSLSVGLKLGDLYTLSFSLKMGHSNWSLMSRLMSGVILTINTRGSFELWFQAYLLRGALEGFAQTDYKLTTWSQQLRETREKGKKSSRSRDMFSALETLLNTTVGKLTEKNDALEPGTIVMKEENKAIVMTLNTRIEEHKGELTVYRILIGKNMLGAIKEYVKEFSKPILRITKLSEKEAFFFLMDGLKLRDEEGEDENNNDNSGNGKPQNGKGKPNNKSKEKKSDIQCFLCCGPHKVRDCPQRFKFTTINKEEEAEPEEGRLLKLGSIILNCTIVNNDHKQKWLMFVDIEIAGRRRSALIDRGHLIYSYRRESW</sequence>
<feature type="region of interest" description="Disordered" evidence="1">
    <location>
        <begin position="355"/>
        <end position="384"/>
    </location>
</feature>
<feature type="non-terminal residue" evidence="2">
    <location>
        <position position="1"/>
    </location>
</feature>
<evidence type="ECO:0000313" key="2">
    <source>
        <dbReference type="EMBL" id="MBA0810453.1"/>
    </source>
</evidence>
<protein>
    <submittedName>
        <fullName evidence="2">Uncharacterized protein</fullName>
    </submittedName>
</protein>
<organism evidence="2 3">
    <name type="scientific">Gossypium harknessii</name>
    <dbReference type="NCBI Taxonomy" id="34285"/>
    <lineage>
        <taxon>Eukaryota</taxon>
        <taxon>Viridiplantae</taxon>
        <taxon>Streptophyta</taxon>
        <taxon>Embryophyta</taxon>
        <taxon>Tracheophyta</taxon>
        <taxon>Spermatophyta</taxon>
        <taxon>Magnoliopsida</taxon>
        <taxon>eudicotyledons</taxon>
        <taxon>Gunneridae</taxon>
        <taxon>Pentapetalae</taxon>
        <taxon>rosids</taxon>
        <taxon>malvids</taxon>
        <taxon>Malvales</taxon>
        <taxon>Malvaceae</taxon>
        <taxon>Malvoideae</taxon>
        <taxon>Gossypium</taxon>
    </lineage>
</organism>
<proteinExistence type="predicted"/>
<comment type="caution">
    <text evidence="2">The sequence shown here is derived from an EMBL/GenBank/DDBJ whole genome shotgun (WGS) entry which is preliminary data.</text>
</comment>
<accession>A0A7J9HL29</accession>
<evidence type="ECO:0000256" key="1">
    <source>
        <dbReference type="SAM" id="MobiDB-lite"/>
    </source>
</evidence>
<dbReference type="AlphaFoldDB" id="A0A7J9HL29"/>